<dbReference type="EMBL" id="UGJE01000002">
    <property type="protein sequence ID" value="STQ85391.1"/>
    <property type="molecule type" value="Genomic_DNA"/>
</dbReference>
<dbReference type="GO" id="GO:0051087">
    <property type="term" value="F:protein-folding chaperone binding"/>
    <property type="evidence" value="ECO:0007669"/>
    <property type="project" value="TreeGrafter"/>
</dbReference>
<evidence type="ECO:0000256" key="4">
    <source>
        <dbReference type="RuleBase" id="RU000535"/>
    </source>
</evidence>
<proteinExistence type="inferred from homology"/>
<gene>
    <name evidence="3 5" type="primary">groES</name>
    <name evidence="3" type="synonym">groS</name>
    <name evidence="6" type="ORF">LS73_001915</name>
    <name evidence="5" type="ORF">NCTC12714_00176</name>
</gene>
<keyword evidence="8" id="KW-1185">Reference proteome</keyword>
<keyword evidence="2 3" id="KW-0143">Chaperone</keyword>
<evidence type="ECO:0000256" key="2">
    <source>
        <dbReference type="ARBA" id="ARBA00023186"/>
    </source>
</evidence>
<evidence type="ECO:0000313" key="5">
    <source>
        <dbReference type="EMBL" id="STQ85391.1"/>
    </source>
</evidence>
<dbReference type="InterPro" id="IPR037124">
    <property type="entry name" value="Chaperonin_GroES_sf"/>
</dbReference>
<dbReference type="SUPFAM" id="SSF50129">
    <property type="entry name" value="GroES-like"/>
    <property type="match status" value="1"/>
</dbReference>
<accession>A0A099TV93</accession>
<dbReference type="Proteomes" id="UP000255139">
    <property type="component" value="Unassembled WGS sequence"/>
</dbReference>
<comment type="similarity">
    <text evidence="1 3 4">Belongs to the GroES chaperonin family.</text>
</comment>
<dbReference type="InterPro" id="IPR020818">
    <property type="entry name" value="Chaperonin_GroES"/>
</dbReference>
<reference evidence="6 7" key="1">
    <citation type="journal article" date="2014" name="Genome Announc.">
        <title>Draft genome sequences of eight enterohepatic helicobacter species isolated from both laboratory and wild rodents.</title>
        <authorList>
            <person name="Sheh A."/>
            <person name="Shen Z."/>
            <person name="Fox J.G."/>
        </authorList>
    </citation>
    <scope>NUCLEOTIDE SEQUENCE [LARGE SCALE GENOMIC DNA]</scope>
    <source>
        <strain evidence="6 7">ST1</strain>
    </source>
</reference>
<dbReference type="GO" id="GO:0005737">
    <property type="term" value="C:cytoplasm"/>
    <property type="evidence" value="ECO:0007669"/>
    <property type="project" value="UniProtKB-SubCell"/>
</dbReference>
<sequence>MAFKPLGKRVLVERIEEEKKTSSGLIIPDNATEKPSIGVIKELSKEVEKEDELKKGDKVLFGKYKGNEVKIDNQDFIVLESEDILGIIK</sequence>
<dbReference type="GO" id="GO:0044183">
    <property type="term" value="F:protein folding chaperone"/>
    <property type="evidence" value="ECO:0007669"/>
    <property type="project" value="InterPro"/>
</dbReference>
<dbReference type="RefSeq" id="WP_034557219.1">
    <property type="nucleotide sequence ID" value="NZ_FZML01000017.1"/>
</dbReference>
<dbReference type="Pfam" id="PF00166">
    <property type="entry name" value="Cpn10"/>
    <property type="match status" value="1"/>
</dbReference>
<comment type="function">
    <text evidence="3 4">Together with the chaperonin GroEL, plays an essential role in assisting protein folding. The GroEL-GroES system forms a nano-cage that allows encapsulation of the non-native substrate proteins and provides a physical environment optimized to promote and accelerate protein folding. GroES binds to the apical surface of the GroEL ring, thereby capping the opening of the GroEL channel.</text>
</comment>
<evidence type="ECO:0000256" key="3">
    <source>
        <dbReference type="HAMAP-Rule" id="MF_00580"/>
    </source>
</evidence>
<dbReference type="PANTHER" id="PTHR10772">
    <property type="entry name" value="10 KDA HEAT SHOCK PROTEIN"/>
    <property type="match status" value="1"/>
</dbReference>
<dbReference type="CDD" id="cd00320">
    <property type="entry name" value="cpn10"/>
    <property type="match status" value="1"/>
</dbReference>
<evidence type="ECO:0000313" key="8">
    <source>
        <dbReference type="Proteomes" id="UP000255139"/>
    </source>
</evidence>
<dbReference type="Gene3D" id="2.30.33.40">
    <property type="entry name" value="GroES chaperonin"/>
    <property type="match status" value="1"/>
</dbReference>
<dbReference type="SMART" id="SM00883">
    <property type="entry name" value="Cpn10"/>
    <property type="match status" value="1"/>
</dbReference>
<dbReference type="AlphaFoldDB" id="A0A099TV93"/>
<dbReference type="InterPro" id="IPR011032">
    <property type="entry name" value="GroES-like_sf"/>
</dbReference>
<keyword evidence="3" id="KW-0963">Cytoplasm</keyword>
<dbReference type="STRING" id="216.LS73_02845"/>
<dbReference type="PANTHER" id="PTHR10772:SF58">
    <property type="entry name" value="CO-CHAPERONIN GROES"/>
    <property type="match status" value="1"/>
</dbReference>
<evidence type="ECO:0000256" key="1">
    <source>
        <dbReference type="ARBA" id="ARBA00006975"/>
    </source>
</evidence>
<comment type="subcellular location">
    <subcellularLocation>
        <location evidence="3">Cytoplasm</location>
    </subcellularLocation>
</comment>
<dbReference type="FunFam" id="2.30.33.40:FF:000001">
    <property type="entry name" value="10 kDa chaperonin"/>
    <property type="match status" value="1"/>
</dbReference>
<dbReference type="GO" id="GO:0051082">
    <property type="term" value="F:unfolded protein binding"/>
    <property type="evidence" value="ECO:0007669"/>
    <property type="project" value="TreeGrafter"/>
</dbReference>
<organism evidence="5 8">
    <name type="scientific">Helicobacter muridarum</name>
    <dbReference type="NCBI Taxonomy" id="216"/>
    <lineage>
        <taxon>Bacteria</taxon>
        <taxon>Pseudomonadati</taxon>
        <taxon>Campylobacterota</taxon>
        <taxon>Epsilonproteobacteria</taxon>
        <taxon>Campylobacterales</taxon>
        <taxon>Helicobacteraceae</taxon>
        <taxon>Helicobacter</taxon>
    </lineage>
</organism>
<dbReference type="NCBIfam" id="NF001537">
    <property type="entry name" value="PRK00364.3-3"/>
    <property type="match status" value="1"/>
</dbReference>
<name>A0A099TV93_9HELI</name>
<dbReference type="PRINTS" id="PR00297">
    <property type="entry name" value="CHAPERONIN10"/>
</dbReference>
<dbReference type="GO" id="GO:0046872">
    <property type="term" value="F:metal ion binding"/>
    <property type="evidence" value="ECO:0007669"/>
    <property type="project" value="TreeGrafter"/>
</dbReference>
<evidence type="ECO:0000313" key="6">
    <source>
        <dbReference type="EMBL" id="TLE01449.1"/>
    </source>
</evidence>
<dbReference type="OrthoDB" id="9806791at2"/>
<evidence type="ECO:0000313" key="7">
    <source>
        <dbReference type="Proteomes" id="UP000029922"/>
    </source>
</evidence>
<protein>
    <recommendedName>
        <fullName evidence="3">Co-chaperonin GroES</fullName>
    </recommendedName>
    <alternativeName>
        <fullName evidence="3">10 kDa chaperonin</fullName>
    </alternativeName>
    <alternativeName>
        <fullName evidence="3">Chaperonin-10</fullName>
        <shortName evidence="3">Cpn10</shortName>
    </alternativeName>
</protein>
<comment type="subunit">
    <text evidence="3">Heptamer of 7 subunits arranged in a ring. Interacts with the chaperonin GroEL.</text>
</comment>
<dbReference type="GO" id="GO:0005524">
    <property type="term" value="F:ATP binding"/>
    <property type="evidence" value="ECO:0007669"/>
    <property type="project" value="InterPro"/>
</dbReference>
<reference evidence="5 8" key="2">
    <citation type="submission" date="2018-06" db="EMBL/GenBank/DDBJ databases">
        <authorList>
            <consortium name="Pathogen Informatics"/>
            <person name="Doyle S."/>
        </authorList>
    </citation>
    <scope>NUCLEOTIDE SEQUENCE [LARGE SCALE GENOMIC DNA]</scope>
    <source>
        <strain evidence="5 8">NCTC12714</strain>
    </source>
</reference>
<dbReference type="Proteomes" id="UP000029922">
    <property type="component" value="Unassembled WGS sequence"/>
</dbReference>
<dbReference type="EMBL" id="JRPD02000002">
    <property type="protein sequence ID" value="TLE01449.1"/>
    <property type="molecule type" value="Genomic_DNA"/>
</dbReference>
<dbReference type="HAMAP" id="MF_00580">
    <property type="entry name" value="CH10"/>
    <property type="match status" value="1"/>
</dbReference>